<accession>X1FX59</accession>
<proteinExistence type="predicted"/>
<dbReference type="AlphaFoldDB" id="X1FX59"/>
<dbReference type="InterPro" id="IPR029058">
    <property type="entry name" value="AB_hydrolase_fold"/>
</dbReference>
<dbReference type="SUPFAM" id="SSF53474">
    <property type="entry name" value="alpha/beta-Hydrolases"/>
    <property type="match status" value="1"/>
</dbReference>
<evidence type="ECO:0000313" key="1">
    <source>
        <dbReference type="EMBL" id="GAH49577.1"/>
    </source>
</evidence>
<protein>
    <recommendedName>
        <fullName evidence="2">AB hydrolase-1 domain-containing protein</fullName>
    </recommendedName>
</protein>
<dbReference type="PANTHER" id="PTHR43798">
    <property type="entry name" value="MONOACYLGLYCEROL LIPASE"/>
    <property type="match status" value="1"/>
</dbReference>
<dbReference type="EMBL" id="BARU01024460">
    <property type="protein sequence ID" value="GAH49577.1"/>
    <property type="molecule type" value="Genomic_DNA"/>
</dbReference>
<dbReference type="InterPro" id="IPR050266">
    <property type="entry name" value="AB_hydrolase_sf"/>
</dbReference>
<name>X1FX59_9ZZZZ</name>
<comment type="caution">
    <text evidence="1">The sequence shown here is derived from an EMBL/GenBank/DDBJ whole genome shotgun (WGS) entry which is preliminary data.</text>
</comment>
<reference evidence="1" key="1">
    <citation type="journal article" date="2014" name="Front. Microbiol.">
        <title>High frequency of phylogenetically diverse reductive dehalogenase-homologous genes in deep subseafloor sedimentary metagenomes.</title>
        <authorList>
            <person name="Kawai M."/>
            <person name="Futagami T."/>
            <person name="Toyoda A."/>
            <person name="Takaki Y."/>
            <person name="Nishi S."/>
            <person name="Hori S."/>
            <person name="Arai W."/>
            <person name="Tsubouchi T."/>
            <person name="Morono Y."/>
            <person name="Uchiyama I."/>
            <person name="Ito T."/>
            <person name="Fujiyama A."/>
            <person name="Inagaki F."/>
            <person name="Takami H."/>
        </authorList>
    </citation>
    <scope>NUCLEOTIDE SEQUENCE</scope>
    <source>
        <strain evidence="1">Expedition CK06-06</strain>
    </source>
</reference>
<sequence>PTFEEHPTNDEVNQTVGADWENVMNDKRYVEQISSISIPSLLIHGKEDPRPLESVRSLSQRLPNSQFKTLEKVGHYPWIEKPELTRKILRDFIRENIVL</sequence>
<dbReference type="Gene3D" id="3.40.50.1820">
    <property type="entry name" value="alpha/beta hydrolase"/>
    <property type="match status" value="1"/>
</dbReference>
<gene>
    <name evidence="1" type="ORF">S03H2_39544</name>
</gene>
<feature type="non-terminal residue" evidence="1">
    <location>
        <position position="1"/>
    </location>
</feature>
<evidence type="ECO:0008006" key="2">
    <source>
        <dbReference type="Google" id="ProtNLM"/>
    </source>
</evidence>
<organism evidence="1">
    <name type="scientific">marine sediment metagenome</name>
    <dbReference type="NCBI Taxonomy" id="412755"/>
    <lineage>
        <taxon>unclassified sequences</taxon>
        <taxon>metagenomes</taxon>
        <taxon>ecological metagenomes</taxon>
    </lineage>
</organism>